<dbReference type="GO" id="GO:0008757">
    <property type="term" value="F:S-adenosylmethionine-dependent methyltransferase activity"/>
    <property type="evidence" value="ECO:0007669"/>
    <property type="project" value="InterPro"/>
</dbReference>
<dbReference type="PATRIC" id="fig|466.6.peg.1908"/>
<dbReference type="CDD" id="cd05930">
    <property type="entry name" value="A_NRPS"/>
    <property type="match status" value="1"/>
</dbReference>
<dbReference type="InterPro" id="IPR010071">
    <property type="entry name" value="AA_adenyl_dom"/>
</dbReference>
<dbReference type="RefSeq" id="WP_058452557.1">
    <property type="nucleotide sequence ID" value="NZ_CAAAIB010000004.1"/>
</dbReference>
<protein>
    <submittedName>
        <fullName evidence="4">Peptide synthetase, non-ribosomal</fullName>
    </submittedName>
</protein>
<evidence type="ECO:0000259" key="3">
    <source>
        <dbReference type="Pfam" id="PF00501"/>
    </source>
</evidence>
<dbReference type="InterPro" id="IPR020459">
    <property type="entry name" value="AMP-binding"/>
</dbReference>
<dbReference type="EMBL" id="LNYL01000042">
    <property type="protein sequence ID" value="KTD26041.1"/>
    <property type="molecule type" value="Genomic_DNA"/>
</dbReference>
<dbReference type="STRING" id="466.Lmac_1812"/>
<dbReference type="GO" id="GO:0009312">
    <property type="term" value="P:oligosaccharide biosynthetic process"/>
    <property type="evidence" value="ECO:0007669"/>
    <property type="project" value="InterPro"/>
</dbReference>
<dbReference type="AlphaFoldDB" id="A0A0W0W1B4"/>
<evidence type="ECO:0000256" key="1">
    <source>
        <dbReference type="ARBA" id="ARBA00022450"/>
    </source>
</evidence>
<dbReference type="SUPFAM" id="SSF53335">
    <property type="entry name" value="S-adenosyl-L-methionine-dependent methyltransferases"/>
    <property type="match status" value="1"/>
</dbReference>
<reference evidence="4 5" key="1">
    <citation type="submission" date="2015-11" db="EMBL/GenBank/DDBJ databases">
        <title>Genomic analysis of 38 Legionella species identifies large and diverse effector repertoires.</title>
        <authorList>
            <person name="Burstein D."/>
            <person name="Amaro F."/>
            <person name="Zusman T."/>
            <person name="Lifshitz Z."/>
            <person name="Cohen O."/>
            <person name="Gilbert J.A."/>
            <person name="Pupko T."/>
            <person name="Shuman H.A."/>
            <person name="Segal G."/>
        </authorList>
    </citation>
    <scope>NUCLEOTIDE SEQUENCE [LARGE SCALE GENOMIC DNA]</scope>
    <source>
        <strain evidence="4 5">PX-1-G2-E2</strain>
    </source>
</reference>
<name>A0A0W0W1B4_9GAMM</name>
<gene>
    <name evidence="4" type="ORF">Lmac_1812</name>
</gene>
<dbReference type="InterPro" id="IPR020845">
    <property type="entry name" value="AMP-binding_CS"/>
</dbReference>
<organism evidence="4 5">
    <name type="scientific">Legionella maceachernii</name>
    <dbReference type="NCBI Taxonomy" id="466"/>
    <lineage>
        <taxon>Bacteria</taxon>
        <taxon>Pseudomonadati</taxon>
        <taxon>Pseudomonadota</taxon>
        <taxon>Gammaproteobacteria</taxon>
        <taxon>Legionellales</taxon>
        <taxon>Legionellaceae</taxon>
        <taxon>Legionella</taxon>
    </lineage>
</organism>
<keyword evidence="5" id="KW-1185">Reference proteome</keyword>
<dbReference type="InterPro" id="IPR042099">
    <property type="entry name" value="ANL_N_sf"/>
</dbReference>
<dbReference type="InterPro" id="IPR008715">
    <property type="entry name" value="SAM-MeTfrase_NodS-like"/>
</dbReference>
<dbReference type="Pfam" id="PF00501">
    <property type="entry name" value="AMP-binding"/>
    <property type="match status" value="1"/>
</dbReference>
<dbReference type="Gene3D" id="3.40.50.150">
    <property type="entry name" value="Vaccinia Virus protein VP39"/>
    <property type="match status" value="1"/>
</dbReference>
<evidence type="ECO:0000313" key="4">
    <source>
        <dbReference type="EMBL" id="KTD26041.1"/>
    </source>
</evidence>
<dbReference type="InterPro" id="IPR045851">
    <property type="entry name" value="AMP-bd_C_sf"/>
</dbReference>
<dbReference type="InterPro" id="IPR000873">
    <property type="entry name" value="AMP-dep_synth/lig_dom"/>
</dbReference>
<dbReference type="NCBIfam" id="TIGR01733">
    <property type="entry name" value="AA-adenyl-dom"/>
    <property type="match status" value="1"/>
</dbReference>
<dbReference type="Proteomes" id="UP000054908">
    <property type="component" value="Unassembled WGS sequence"/>
</dbReference>
<dbReference type="Pfam" id="PF05401">
    <property type="entry name" value="NodS"/>
    <property type="match status" value="1"/>
</dbReference>
<keyword evidence="1" id="KW-0596">Phosphopantetheine</keyword>
<dbReference type="Gene3D" id="3.30.300.30">
    <property type="match status" value="2"/>
</dbReference>
<accession>A0A0W0W1B4</accession>
<proteinExistence type="predicted"/>
<evidence type="ECO:0000256" key="2">
    <source>
        <dbReference type="ARBA" id="ARBA00022553"/>
    </source>
</evidence>
<keyword evidence="2" id="KW-0597">Phosphoprotein</keyword>
<dbReference type="PANTHER" id="PTHR44845:SF7">
    <property type="entry name" value="PLIPASTATIN SYNTHASE SUBUNIT D"/>
    <property type="match status" value="1"/>
</dbReference>
<dbReference type="CDD" id="cd02440">
    <property type="entry name" value="AdoMet_MTases"/>
    <property type="match status" value="1"/>
</dbReference>
<feature type="domain" description="AMP-dependent synthetase/ligase" evidence="3">
    <location>
        <begin position="9"/>
        <end position="348"/>
    </location>
</feature>
<dbReference type="PRINTS" id="PR00154">
    <property type="entry name" value="AMPBINDING"/>
</dbReference>
<dbReference type="PROSITE" id="PS00455">
    <property type="entry name" value="AMP_BINDING"/>
    <property type="match status" value="1"/>
</dbReference>
<dbReference type="Gene3D" id="3.40.50.12780">
    <property type="entry name" value="N-terminal domain of ligase-like"/>
    <property type="match status" value="1"/>
</dbReference>
<dbReference type="SUPFAM" id="SSF56801">
    <property type="entry name" value="Acetyl-CoA synthetase-like"/>
    <property type="match status" value="1"/>
</dbReference>
<dbReference type="OrthoDB" id="9757559at2"/>
<dbReference type="InterPro" id="IPR029063">
    <property type="entry name" value="SAM-dependent_MTases_sf"/>
</dbReference>
<comment type="caution">
    <text evidence="4">The sequence shown here is derived from an EMBL/GenBank/DDBJ whole genome shotgun (WGS) entry which is preliminary data.</text>
</comment>
<dbReference type="PANTHER" id="PTHR44845">
    <property type="entry name" value="CARRIER DOMAIN-CONTAINING PROTEIN"/>
    <property type="match status" value="1"/>
</dbReference>
<sequence>MFKNFIELFESQVNLYPDKLAIIFKEEQITYKELAERSNCMALSIRNEINQSQSIIPLILERNPDIIISILAVFKMGCAFLPISPITPCSRIKFILKDTDAGLIVSNLDLDPSIVSNITVVNPSKIGFVSGSVNKPFLASDLAYVMYTSGTTGNPKGVLVEHRSMMNLFSSLISELPVEENEKFLALTDYTFDISLIELLMPLLKGGTILLTEHGSVADGFKIRQYLKKNHITCMQATPLTWEILLKQGWKNDGQMKILVGGEKFSTRLAESLMYEKGNVWNMYGPTETSMWSMYNHIKERLFTDSVPLGKPLHNTVIKILDSNLNEVNIGAQGELYIGGIGLARGYLNNPDLTAEKFIYHPATKMRLYKTGDLVIAQDQNTVCYMGRVDDQLKFGGIRIEAGEIESVIEQEPFVKKAVVKLHETEGYYKSLAAYVEIDEKSIFNEGFQKANLEVSCFLKNIYDETYLHAEEHEHGLINNCGWQSSFTGELFSIEELSESYQWIRKFIRGANLSHILEVGCGTGSLLLEYIDDADDYTVVEISSKAIDYVKSRLNQEQSKKITFKNESVLNLTDKQQYSCIIINSVIQYLPSVDALMVSLTKLIGAAQTNGTIIIGDVRSLELMDVFILEKIRVKSQDSEDLYSHLSSFYYKARDTEIVISPKFFYALKNIFEEISHVDIAVKHGDYKNELNYFRYDVILHINKEINYQTPNLVSYNLSFTVEKLRELTSSSLANPIIIKNIPNIHMQEFIVSINKDIPDYLPFPYQLSSYSENEISQINSLIKLDFPTHDKFIVYDPKDPLNTLGIHLYPKKKGSLIRHRDKSIFKKYSHYCREPFNPWLQHYCFERIKSRVNKNVVSWVHPSAYVWIEKWPFSINGKLDKKKLNLPLKANVDNQGNLSTLEQLKIIWQNITGDDAIVEKEFWVHGVSSLCMYFFLATINETFPVNINYHEFRDYNTLIKLANYIDQIVKSSPKIEFLNQRMEATHQWIER</sequence>
<evidence type="ECO:0000313" key="5">
    <source>
        <dbReference type="Proteomes" id="UP000054908"/>
    </source>
</evidence>